<dbReference type="EMBL" id="CMVM020000200">
    <property type="status" value="NOT_ANNOTATED_CDS"/>
    <property type="molecule type" value="Genomic_DNA"/>
</dbReference>
<reference evidence="2" key="1">
    <citation type="submission" date="2013-10" db="EMBL/GenBank/DDBJ databases">
        <title>Genome sequencing of Onchocerca volvulus.</title>
        <authorList>
            <person name="Cotton J."/>
            <person name="Tsai J."/>
            <person name="Stanley E."/>
            <person name="Tracey A."/>
            <person name="Holroyd N."/>
            <person name="Lustigman S."/>
            <person name="Berriman M."/>
        </authorList>
    </citation>
    <scope>NUCLEOTIDE SEQUENCE</scope>
</reference>
<dbReference type="EnsemblMetazoa" id="OVOC7423.1">
    <property type="protein sequence ID" value="OVOC7423.1"/>
    <property type="gene ID" value="WBGene00244232"/>
</dbReference>
<protein>
    <submittedName>
        <fullName evidence="1">Uncharacterized protein</fullName>
    </submittedName>
</protein>
<name>A0A8R1TZ04_ONCVO</name>
<organism evidence="1 2">
    <name type="scientific">Onchocerca volvulus</name>
    <dbReference type="NCBI Taxonomy" id="6282"/>
    <lineage>
        <taxon>Eukaryota</taxon>
        <taxon>Metazoa</taxon>
        <taxon>Ecdysozoa</taxon>
        <taxon>Nematoda</taxon>
        <taxon>Chromadorea</taxon>
        <taxon>Rhabditida</taxon>
        <taxon>Spirurina</taxon>
        <taxon>Spiruromorpha</taxon>
        <taxon>Filarioidea</taxon>
        <taxon>Onchocercidae</taxon>
        <taxon>Onchocerca</taxon>
    </lineage>
</organism>
<dbReference type="Proteomes" id="UP000024404">
    <property type="component" value="Unassembled WGS sequence"/>
</dbReference>
<reference evidence="1" key="2">
    <citation type="submission" date="2022-06" db="UniProtKB">
        <authorList>
            <consortium name="EnsemblMetazoa"/>
        </authorList>
    </citation>
    <scope>IDENTIFICATION</scope>
</reference>
<keyword evidence="2" id="KW-1185">Reference proteome</keyword>
<sequence>MISLEFVENLNSQGNLQYETDIVMKCGVSCKGESLNFIPIFKETRSILGRENPNLLKLYLGRDDLSCRLLRATFAQMIRSFSDIRRRFREQK</sequence>
<accession>A0A8R1TZ04</accession>
<proteinExistence type="predicted"/>
<evidence type="ECO:0000313" key="1">
    <source>
        <dbReference type="EnsemblMetazoa" id="OVOC7423.1"/>
    </source>
</evidence>
<evidence type="ECO:0000313" key="2">
    <source>
        <dbReference type="Proteomes" id="UP000024404"/>
    </source>
</evidence>
<dbReference type="AlphaFoldDB" id="A0A8R1TZ04"/>